<keyword evidence="1" id="KW-1133">Transmembrane helix</keyword>
<accession>A0A2S9H074</accession>
<dbReference type="EMBL" id="PUGF01000008">
    <property type="protein sequence ID" value="PRC93353.1"/>
    <property type="molecule type" value="Genomic_DNA"/>
</dbReference>
<evidence type="ECO:0000313" key="2">
    <source>
        <dbReference type="EMBL" id="PRC93353.1"/>
    </source>
</evidence>
<gene>
    <name evidence="2" type="ORF">S2091_2091</name>
</gene>
<name>A0A2S9H074_9BURK</name>
<proteinExistence type="predicted"/>
<keyword evidence="1" id="KW-0472">Membrane</keyword>
<keyword evidence="1" id="KW-0812">Transmembrane</keyword>
<evidence type="ECO:0000313" key="3">
    <source>
        <dbReference type="Proteomes" id="UP000237839"/>
    </source>
</evidence>
<reference evidence="2 3" key="1">
    <citation type="submission" date="2018-02" db="EMBL/GenBank/DDBJ databases">
        <title>Solimicrobium silvestre gen. nov., sp. nov., isolated from alpine forest soil.</title>
        <authorList>
            <person name="Margesin R."/>
            <person name="Albuquerque L."/>
            <person name="Zhang D.-C."/>
            <person name="Froufe H.J.C."/>
            <person name="Severino R."/>
            <person name="Roxo I."/>
            <person name="Egas C."/>
            <person name="Da Costa M.S."/>
        </authorList>
    </citation>
    <scope>NUCLEOTIDE SEQUENCE [LARGE SCALE GENOMIC DNA]</scope>
    <source>
        <strain evidence="2 3">S20-91</strain>
    </source>
</reference>
<feature type="transmembrane region" description="Helical" evidence="1">
    <location>
        <begin position="7"/>
        <end position="27"/>
    </location>
</feature>
<sequence length="53" mass="6219">MDIIRSTIMIIGNVCDVLLMLVVSFIYKISRVYLYFEVIPLYLTFVFGEIHES</sequence>
<dbReference type="AlphaFoldDB" id="A0A2S9H074"/>
<evidence type="ECO:0000256" key="1">
    <source>
        <dbReference type="SAM" id="Phobius"/>
    </source>
</evidence>
<keyword evidence="3" id="KW-1185">Reference proteome</keyword>
<protein>
    <submittedName>
        <fullName evidence="2">Uncharacterized protein</fullName>
    </submittedName>
</protein>
<feature type="transmembrane region" description="Helical" evidence="1">
    <location>
        <begin position="33"/>
        <end position="50"/>
    </location>
</feature>
<comment type="caution">
    <text evidence="2">The sequence shown here is derived from an EMBL/GenBank/DDBJ whole genome shotgun (WGS) entry which is preliminary data.</text>
</comment>
<organism evidence="2 3">
    <name type="scientific">Solimicrobium silvestre</name>
    <dbReference type="NCBI Taxonomy" id="2099400"/>
    <lineage>
        <taxon>Bacteria</taxon>
        <taxon>Pseudomonadati</taxon>
        <taxon>Pseudomonadota</taxon>
        <taxon>Betaproteobacteria</taxon>
        <taxon>Burkholderiales</taxon>
        <taxon>Oxalobacteraceae</taxon>
        <taxon>Solimicrobium</taxon>
    </lineage>
</organism>
<dbReference type="Proteomes" id="UP000237839">
    <property type="component" value="Unassembled WGS sequence"/>
</dbReference>